<dbReference type="AlphaFoldDB" id="A0A7J0F2K2"/>
<dbReference type="EMBL" id="BJWL01000008">
    <property type="protein sequence ID" value="GFY92928.1"/>
    <property type="molecule type" value="Genomic_DNA"/>
</dbReference>
<feature type="signal peptide" evidence="1">
    <location>
        <begin position="1"/>
        <end position="23"/>
    </location>
</feature>
<protein>
    <submittedName>
        <fullName evidence="2">LSD1 zinc finger family protein</fullName>
    </submittedName>
</protein>
<name>A0A7J0F2K2_9ERIC</name>
<gene>
    <name evidence="2" type="ORF">Acr_08g0013240</name>
</gene>
<feature type="chain" id="PRO_5029873799" evidence="1">
    <location>
        <begin position="24"/>
        <end position="121"/>
    </location>
</feature>
<proteinExistence type="predicted"/>
<evidence type="ECO:0000313" key="2">
    <source>
        <dbReference type="EMBL" id="GFY92928.1"/>
    </source>
</evidence>
<comment type="caution">
    <text evidence="2">The sequence shown here is derived from an EMBL/GenBank/DDBJ whole genome shotgun (WGS) entry which is preliminary data.</text>
</comment>
<dbReference type="OrthoDB" id="5594417at2759"/>
<organism evidence="2 3">
    <name type="scientific">Actinidia rufa</name>
    <dbReference type="NCBI Taxonomy" id="165716"/>
    <lineage>
        <taxon>Eukaryota</taxon>
        <taxon>Viridiplantae</taxon>
        <taxon>Streptophyta</taxon>
        <taxon>Embryophyta</taxon>
        <taxon>Tracheophyta</taxon>
        <taxon>Spermatophyta</taxon>
        <taxon>Magnoliopsida</taxon>
        <taxon>eudicotyledons</taxon>
        <taxon>Gunneridae</taxon>
        <taxon>Pentapetalae</taxon>
        <taxon>asterids</taxon>
        <taxon>Ericales</taxon>
        <taxon>Actinidiaceae</taxon>
        <taxon>Actinidia</taxon>
    </lineage>
</organism>
<reference evidence="2 3" key="1">
    <citation type="submission" date="2019-07" db="EMBL/GenBank/DDBJ databases">
        <title>De Novo Assembly of kiwifruit Actinidia rufa.</title>
        <authorList>
            <person name="Sugita-Konishi S."/>
            <person name="Sato K."/>
            <person name="Mori E."/>
            <person name="Abe Y."/>
            <person name="Kisaki G."/>
            <person name="Hamano K."/>
            <person name="Suezawa K."/>
            <person name="Otani M."/>
            <person name="Fukuda T."/>
            <person name="Manabe T."/>
            <person name="Gomi K."/>
            <person name="Tabuchi M."/>
            <person name="Akimitsu K."/>
            <person name="Kataoka I."/>
        </authorList>
    </citation>
    <scope>NUCLEOTIDE SEQUENCE [LARGE SCALE GENOMIC DNA]</scope>
    <source>
        <strain evidence="3">cv. Fuchu</strain>
    </source>
</reference>
<dbReference type="Proteomes" id="UP000585474">
    <property type="component" value="Unassembled WGS sequence"/>
</dbReference>
<evidence type="ECO:0000313" key="3">
    <source>
        <dbReference type="Proteomes" id="UP000585474"/>
    </source>
</evidence>
<keyword evidence="3" id="KW-1185">Reference proteome</keyword>
<keyword evidence="1" id="KW-0732">Signal</keyword>
<accession>A0A7J0F2K2</accession>
<sequence length="121" mass="12793">MQVTFCPLMCLGIAADCCPLGQALIVVACESFSIVSLMAFQMGNIKVPIPVQRPNGTTMSASMPSTSAAMLHNSQMVVVENPLSVDESGKRVSNVVVGVTTVNIIVYFSCEDGCGDMLFIL</sequence>
<evidence type="ECO:0000256" key="1">
    <source>
        <dbReference type="SAM" id="SignalP"/>
    </source>
</evidence>